<name>A0A238K4W7_9RHOB</name>
<protein>
    <submittedName>
        <fullName evidence="3">Peptidoglycan binding domain protein</fullName>
    </submittedName>
</protein>
<dbReference type="AlphaFoldDB" id="A0A238K4W7"/>
<evidence type="ECO:0000256" key="1">
    <source>
        <dbReference type="SAM" id="SignalP"/>
    </source>
</evidence>
<evidence type="ECO:0000313" key="4">
    <source>
        <dbReference type="Proteomes" id="UP000220836"/>
    </source>
</evidence>
<dbReference type="SUPFAM" id="SSF47090">
    <property type="entry name" value="PGBD-like"/>
    <property type="match status" value="2"/>
</dbReference>
<feature type="chain" id="PRO_5013394142" evidence="1">
    <location>
        <begin position="20"/>
        <end position="552"/>
    </location>
</feature>
<dbReference type="Pfam" id="PF01471">
    <property type="entry name" value="PG_binding_1"/>
    <property type="match status" value="2"/>
</dbReference>
<keyword evidence="1" id="KW-0732">Signal</keyword>
<evidence type="ECO:0000313" key="3">
    <source>
        <dbReference type="EMBL" id="SMX37474.1"/>
    </source>
</evidence>
<dbReference type="SUPFAM" id="SSF52129">
    <property type="entry name" value="Caspase-like"/>
    <property type="match status" value="1"/>
</dbReference>
<keyword evidence="4" id="KW-1185">Reference proteome</keyword>
<organism evidence="3 4">
    <name type="scientific">Pelagimonas varians</name>
    <dbReference type="NCBI Taxonomy" id="696760"/>
    <lineage>
        <taxon>Bacteria</taxon>
        <taxon>Pseudomonadati</taxon>
        <taxon>Pseudomonadota</taxon>
        <taxon>Alphaproteobacteria</taxon>
        <taxon>Rhodobacterales</taxon>
        <taxon>Roseobacteraceae</taxon>
        <taxon>Pelagimonas</taxon>
    </lineage>
</organism>
<reference evidence="3 4" key="1">
    <citation type="submission" date="2017-05" db="EMBL/GenBank/DDBJ databases">
        <authorList>
            <person name="Song R."/>
            <person name="Chenine A.L."/>
            <person name="Ruprecht R.M."/>
        </authorList>
    </citation>
    <scope>NUCLEOTIDE SEQUENCE [LARGE SCALE GENOMIC DNA]</scope>
    <source>
        <strain evidence="3 4">CECT 8663</strain>
    </source>
</reference>
<dbReference type="InterPro" id="IPR036366">
    <property type="entry name" value="PGBDSf"/>
</dbReference>
<feature type="domain" description="Peptidoglycan binding-like" evidence="2">
    <location>
        <begin position="295"/>
        <end position="331"/>
    </location>
</feature>
<dbReference type="EMBL" id="FXYH01000003">
    <property type="protein sequence ID" value="SMX37474.1"/>
    <property type="molecule type" value="Genomic_DNA"/>
</dbReference>
<feature type="domain" description="Peptidoglycan binding-like" evidence="2">
    <location>
        <begin position="492"/>
        <end position="544"/>
    </location>
</feature>
<dbReference type="Proteomes" id="UP000220836">
    <property type="component" value="Unassembled WGS sequence"/>
</dbReference>
<dbReference type="Gene3D" id="1.10.101.10">
    <property type="entry name" value="PGBD-like superfamily/PGBD"/>
    <property type="match status" value="1"/>
</dbReference>
<gene>
    <name evidence="3" type="ORF">PEV8663_01095</name>
</gene>
<dbReference type="InterPro" id="IPR029030">
    <property type="entry name" value="Caspase-like_dom_sf"/>
</dbReference>
<dbReference type="RefSeq" id="WP_097803611.1">
    <property type="nucleotide sequence ID" value="NZ_FXYH01000003.1"/>
</dbReference>
<accession>A0A238K4W7</accession>
<dbReference type="Gene3D" id="3.40.50.1460">
    <property type="match status" value="1"/>
</dbReference>
<feature type="signal peptide" evidence="1">
    <location>
        <begin position="1"/>
        <end position="19"/>
    </location>
</feature>
<dbReference type="OrthoDB" id="8092964at2"/>
<evidence type="ECO:0000259" key="2">
    <source>
        <dbReference type="Pfam" id="PF01471"/>
    </source>
</evidence>
<dbReference type="InterPro" id="IPR002477">
    <property type="entry name" value="Peptidoglycan-bd-like"/>
</dbReference>
<dbReference type="InterPro" id="IPR036365">
    <property type="entry name" value="PGBD-like_sf"/>
</dbReference>
<proteinExistence type="predicted"/>
<sequence length="552" mass="59787">MRISIISMIAALISNGAFAAGDALVIGNSQYDAIQTFFGAARMNVAAEALRNKGLDVTEIQDASSDEMRLGFADFLEELEDTDSPVVVLLAGAFVHGSGGAYLLPVGDQDTAGAAQVLTRAFPLDAALTVLERYPGRGFLVLGETPVDLELGAFLKPGAGSFDVPTGVTVIRGPATDIVHFATQELTNEDRLVVRSASEYGLEVQGYAPRDHVVLRSDEVVLRDVAPLPKVDPKADEAAWSLAQKADDAEGYQTYLEGFEEGAFASAARQRLTAIKTEPHYAQRRAEEALALGRDARRKIQRDLTILGHDPRGIDGIFGPGSRKAIGQWQGSIGEASTTYLTGTQIGKLAQAAEKRANELEQEAEQRRANQVKADHALWAEVEAQGSEVSIRNYLAQYPDGQHANEARKLLRAIEKQRGGRAAAADQRAWSEARNADTVAALRGYMETRPEGAFAAEAQARIDDLQRLSKEEHIREQALSEEQALGLNPVARQLAEARLAKLNMNPGKVDGVFDKQTRNAIRRYQQAHGLRVSGFLDEQTVVQLLAGTLLGR</sequence>